<evidence type="ECO:0008006" key="3">
    <source>
        <dbReference type="Google" id="ProtNLM"/>
    </source>
</evidence>
<dbReference type="SUPFAM" id="SSF55874">
    <property type="entry name" value="ATPase domain of HSP90 chaperone/DNA topoisomerase II/histidine kinase"/>
    <property type="match status" value="1"/>
</dbReference>
<evidence type="ECO:0000313" key="2">
    <source>
        <dbReference type="Proteomes" id="UP000425960"/>
    </source>
</evidence>
<dbReference type="InterPro" id="IPR029016">
    <property type="entry name" value="GAF-like_dom_sf"/>
</dbReference>
<dbReference type="SUPFAM" id="SSF55781">
    <property type="entry name" value="GAF domain-like"/>
    <property type="match status" value="1"/>
</dbReference>
<gene>
    <name evidence="1" type="ORF">DSCO28_00500</name>
</gene>
<dbReference type="EMBL" id="AP021876">
    <property type="protein sequence ID" value="BBO79484.1"/>
    <property type="molecule type" value="Genomic_DNA"/>
</dbReference>
<dbReference type="KEGG" id="dov:DSCO28_00500"/>
<organism evidence="1 2">
    <name type="scientific">Desulfosarcina ovata subsp. sediminis</name>
    <dbReference type="NCBI Taxonomy" id="885957"/>
    <lineage>
        <taxon>Bacteria</taxon>
        <taxon>Pseudomonadati</taxon>
        <taxon>Thermodesulfobacteriota</taxon>
        <taxon>Desulfobacteria</taxon>
        <taxon>Desulfobacterales</taxon>
        <taxon>Desulfosarcinaceae</taxon>
        <taxon>Desulfosarcina</taxon>
    </lineage>
</organism>
<accession>A0A5K7ZE08</accession>
<dbReference type="AlphaFoldDB" id="A0A5K7ZE08"/>
<reference evidence="1 2" key="1">
    <citation type="submission" date="2019-11" db="EMBL/GenBank/DDBJ databases">
        <title>Comparative genomics of hydrocarbon-degrading Desulfosarcina strains.</title>
        <authorList>
            <person name="Watanabe M."/>
            <person name="Kojima H."/>
            <person name="Fukui M."/>
        </authorList>
    </citation>
    <scope>NUCLEOTIDE SEQUENCE [LARGE SCALE GENOMIC DNA]</scope>
    <source>
        <strain evidence="1 2">28bB2T</strain>
    </source>
</reference>
<proteinExistence type="predicted"/>
<evidence type="ECO:0000313" key="1">
    <source>
        <dbReference type="EMBL" id="BBO79484.1"/>
    </source>
</evidence>
<protein>
    <recommendedName>
        <fullName evidence="3">Histidine kinase domain-containing protein</fullName>
    </recommendedName>
</protein>
<dbReference type="InterPro" id="IPR036890">
    <property type="entry name" value="HATPase_C_sf"/>
</dbReference>
<dbReference type="Gene3D" id="3.30.565.10">
    <property type="entry name" value="Histidine kinase-like ATPase, C-terminal domain"/>
    <property type="match status" value="1"/>
</dbReference>
<dbReference type="Proteomes" id="UP000425960">
    <property type="component" value="Chromosome"/>
</dbReference>
<dbReference type="Gene3D" id="3.30.450.40">
    <property type="match status" value="1"/>
</dbReference>
<name>A0A5K7ZE08_9BACT</name>
<sequence length="598" mass="68342">MPSSIPTLTDEINRIVPGEPARPLIDAEKLFRRLPMLALAEGENAVDLIAYEVLNLLMTGVQADIGQINLLPKGGRVEKVCIVKDGVPWLRKEMNLHLLDPTQGFTGTVMETGKPLVTRDIWATPPPGQRNPFLDLFPSMDPHYVAAIKEPVASTMIMPIKRGNDVFCTIELSRYRGKTAFGHIEKQPVEEFISRYGSMIMDYILDIKNRTAIRIAHQKLNIMARLIASNARVDYTDAVTPYRSLSSADLGFAFFRRGGRNSSTELTLVAWQGDEVQEVYFPDFIPSSDSILSDSSDISYPFEGQARDRRMLRFRDRVKNYTGVKKKEQRFLLDCIDKIGSYVIYPLHILNQDLGAIYLASHRIQFWNYLHMNPFLSLYNSLLKSFLLNERATHHLSEISLRIHNPGFYCFGALKAALAKKYPEILLDKEVTHSLYSLESLLSELHDQVDILKFRTKNIHLPTWIRAFFSQKMAHYPELDINLKSKNAIAANCITRTSYEQLETIFENLFANSQRAIQTRKNVESSIIGQIAITIWKKKDQIAIILQDNGLPYKMVSGRGQPQVKRIIKDLGGNFRKYQNPYHLYLSFPFFESNQKGD</sequence>